<dbReference type="EMBL" id="AP025591">
    <property type="protein sequence ID" value="BDG01764.1"/>
    <property type="molecule type" value="Genomic_DNA"/>
</dbReference>
<dbReference type="Gene3D" id="2.40.360.20">
    <property type="match status" value="1"/>
</dbReference>
<evidence type="ECO:0008006" key="4">
    <source>
        <dbReference type="Google" id="ProtNLM"/>
    </source>
</evidence>
<accession>A0ABM7WQM5</accession>
<dbReference type="RefSeq" id="WP_248358568.1">
    <property type="nucleotide sequence ID" value="NZ_AP025591.1"/>
</dbReference>
<proteinExistence type="predicted"/>
<reference evidence="3" key="1">
    <citation type="journal article" date="2022" name="Int. J. Syst. Evol. Microbiol.">
        <title>Anaeromyxobacter oryzae sp. nov., Anaeromyxobacter diazotrophicus sp. nov. and Anaeromyxobacter paludicola sp. nov., isolated from paddy soils.</title>
        <authorList>
            <person name="Itoh H."/>
            <person name="Xu Z."/>
            <person name="Mise K."/>
            <person name="Masuda Y."/>
            <person name="Ushijima N."/>
            <person name="Hayakawa C."/>
            <person name="Shiratori Y."/>
            <person name="Senoo K."/>
        </authorList>
    </citation>
    <scope>NUCLEOTIDE SEQUENCE [LARGE SCALE GENOMIC DNA]</scope>
    <source>
        <strain evidence="3">Red232</strain>
    </source>
</reference>
<evidence type="ECO:0000313" key="2">
    <source>
        <dbReference type="EMBL" id="BDG01764.1"/>
    </source>
</evidence>
<gene>
    <name evidence="2" type="ORF">AMOR_07600</name>
</gene>
<dbReference type="Pfam" id="PF11306">
    <property type="entry name" value="DUF3108"/>
    <property type="match status" value="1"/>
</dbReference>
<evidence type="ECO:0000313" key="3">
    <source>
        <dbReference type="Proteomes" id="UP001162891"/>
    </source>
</evidence>
<keyword evidence="1" id="KW-0732">Signal</keyword>
<dbReference type="InterPro" id="IPR021457">
    <property type="entry name" value="DUF3108"/>
</dbReference>
<dbReference type="Proteomes" id="UP001162891">
    <property type="component" value="Chromosome"/>
</dbReference>
<organism evidence="2 3">
    <name type="scientific">Anaeromyxobacter oryzae</name>
    <dbReference type="NCBI Taxonomy" id="2918170"/>
    <lineage>
        <taxon>Bacteria</taxon>
        <taxon>Pseudomonadati</taxon>
        <taxon>Myxococcota</taxon>
        <taxon>Myxococcia</taxon>
        <taxon>Myxococcales</taxon>
        <taxon>Cystobacterineae</taxon>
        <taxon>Anaeromyxobacteraceae</taxon>
        <taxon>Anaeromyxobacter</taxon>
    </lineage>
</organism>
<feature type="signal peptide" evidence="1">
    <location>
        <begin position="1"/>
        <end position="22"/>
    </location>
</feature>
<name>A0ABM7WQM5_9BACT</name>
<protein>
    <recommendedName>
        <fullName evidence="4">DUF3108 domain-containing protein</fullName>
    </recommendedName>
</protein>
<evidence type="ECO:0000256" key="1">
    <source>
        <dbReference type="SAM" id="SignalP"/>
    </source>
</evidence>
<keyword evidence="3" id="KW-1185">Reference proteome</keyword>
<feature type="chain" id="PRO_5047478385" description="DUF3108 domain-containing protein" evidence="1">
    <location>
        <begin position="23"/>
        <end position="250"/>
    </location>
</feature>
<sequence>MSHTAPLALAAALVAATLPATAVAGFSPGEETVFSVSYLSLPTGEGRILVGQPEGTVWPVLFQAKTGGIAGVIDIRENLVSYWDNETRLPRGSDLRAYEIGDYHVDSARYDREGKQATVVVQRKGKRKEETFPVAADVQDLTSAFMWLRLQELQVGHRYEVPVCSGNKQFTLVAEVLAREAVETPAGTFPTVKVKVRTALEGKFSTKRDSFMWLSDDPRHVLVRASAEFAVGSMVVTLKSYRPGAEVAAR</sequence>